<dbReference type="InterPro" id="IPR038266">
    <property type="entry name" value="NapC/NirT_cytc_sf"/>
</dbReference>
<evidence type="ECO:0000256" key="7">
    <source>
        <dbReference type="ARBA" id="ARBA00023004"/>
    </source>
</evidence>
<feature type="domain" description="Tetrahaem cytochrome" evidence="9">
    <location>
        <begin position="72"/>
        <end position="179"/>
    </location>
</feature>
<evidence type="ECO:0000256" key="6">
    <source>
        <dbReference type="ARBA" id="ARBA00022982"/>
    </source>
</evidence>
<dbReference type="Gene3D" id="1.10.3820.10">
    <property type="entry name" value="Di-heme elbow motif domain"/>
    <property type="match status" value="1"/>
</dbReference>
<evidence type="ECO:0000256" key="1">
    <source>
        <dbReference type="ARBA" id="ARBA00001926"/>
    </source>
</evidence>
<evidence type="ECO:0000259" key="9">
    <source>
        <dbReference type="Pfam" id="PF14537"/>
    </source>
</evidence>
<keyword evidence="8" id="KW-0472">Membrane</keyword>
<dbReference type="EMBL" id="QWKH01000015">
    <property type="protein sequence ID" value="NBI34136.1"/>
    <property type="molecule type" value="Genomic_DNA"/>
</dbReference>
<dbReference type="Gene3D" id="1.10.1130.10">
    <property type="entry name" value="Flavocytochrome C3, Chain A"/>
    <property type="match status" value="1"/>
</dbReference>
<evidence type="ECO:0000313" key="10">
    <source>
        <dbReference type="EMBL" id="NBI34136.1"/>
    </source>
</evidence>
<dbReference type="Pfam" id="PF14537">
    <property type="entry name" value="Cytochrom_c3_2"/>
    <property type="match status" value="1"/>
</dbReference>
<keyword evidence="8" id="KW-1133">Transmembrane helix</keyword>
<accession>A0A7C9JDC0</accession>
<feature type="transmembrane region" description="Helical" evidence="8">
    <location>
        <begin position="21"/>
        <end position="40"/>
    </location>
</feature>
<comment type="caution">
    <text evidence="10">The sequence shown here is derived from an EMBL/GenBank/DDBJ whole genome shotgun (WGS) entry which is preliminary data.</text>
</comment>
<proteinExistence type="predicted"/>
<dbReference type="GO" id="GO:0046872">
    <property type="term" value="F:metal ion binding"/>
    <property type="evidence" value="ECO:0007669"/>
    <property type="project" value="UniProtKB-KW"/>
</dbReference>
<evidence type="ECO:0000256" key="8">
    <source>
        <dbReference type="SAM" id="Phobius"/>
    </source>
</evidence>
<dbReference type="AlphaFoldDB" id="A0A7C9JDC0"/>
<gene>
    <name evidence="10" type="ORF">D1639_03635</name>
</gene>
<keyword evidence="5" id="KW-0479">Metal-binding</keyword>
<comment type="subcellular location">
    <subcellularLocation>
        <location evidence="2">Cell envelope</location>
    </subcellularLocation>
</comment>
<reference evidence="10" key="1">
    <citation type="submission" date="2018-08" db="EMBL/GenBank/DDBJ databases">
        <title>Murine metabolic-syndrome-specific gut microbial biobank.</title>
        <authorList>
            <person name="Liu C."/>
        </authorList>
    </citation>
    <scope>NUCLEOTIDE SEQUENCE [LARGE SCALE GENOMIC DNA]</scope>
    <source>
        <strain evidence="10">Z82</strain>
    </source>
</reference>
<evidence type="ECO:0000256" key="4">
    <source>
        <dbReference type="ARBA" id="ARBA00022617"/>
    </source>
</evidence>
<sequence length="197" mass="21154">MDETGNGKASSERRQRRRWPVVVAAVAVVLAAAGAGFWVWHEQPSFCNAVCHEPMDAYVEGYYGDAGQMAYAHQAAGTSCLQCHEAKVDEQIHEAAVWLAGDFDTDEEGHLTRVGVRSDAAMCATAGCHDMEQVAAATADWGGQAGANPHDSHQGYALDCSSCHTAHGQSVMYCNTCHDFAVPQGWVEPRSSEPATR</sequence>
<keyword evidence="7" id="KW-0408">Iron</keyword>
<dbReference type="InterPro" id="IPR036280">
    <property type="entry name" value="Multihaem_cyt_sf"/>
</dbReference>
<keyword evidence="6" id="KW-0249">Electron transport</keyword>
<keyword evidence="4" id="KW-0349">Heme</keyword>
<evidence type="ECO:0000256" key="2">
    <source>
        <dbReference type="ARBA" id="ARBA00004196"/>
    </source>
</evidence>
<organism evidence="10">
    <name type="scientific">Muribaculaceae bacterium Z82</name>
    <dbReference type="NCBI Taxonomy" id="2304548"/>
    <lineage>
        <taxon>Bacteria</taxon>
        <taxon>Pseudomonadati</taxon>
        <taxon>Bacteroidota</taxon>
        <taxon>Bacteroidia</taxon>
        <taxon>Bacteroidales</taxon>
        <taxon>Muribaculaceae</taxon>
    </lineage>
</organism>
<name>A0A7C9JDC0_9BACT</name>
<evidence type="ECO:0000256" key="5">
    <source>
        <dbReference type="ARBA" id="ARBA00022723"/>
    </source>
</evidence>
<dbReference type="GO" id="GO:0030313">
    <property type="term" value="C:cell envelope"/>
    <property type="evidence" value="ECO:0007669"/>
    <property type="project" value="UniProtKB-SubCell"/>
</dbReference>
<dbReference type="InterPro" id="IPR012286">
    <property type="entry name" value="Tetrahaem_cytochrome"/>
</dbReference>
<keyword evidence="10" id="KW-0675">Receptor</keyword>
<keyword evidence="3" id="KW-0813">Transport</keyword>
<keyword evidence="8" id="KW-0812">Transmembrane</keyword>
<evidence type="ECO:0000256" key="3">
    <source>
        <dbReference type="ARBA" id="ARBA00022448"/>
    </source>
</evidence>
<dbReference type="SUPFAM" id="SSF48695">
    <property type="entry name" value="Multiheme cytochromes"/>
    <property type="match status" value="1"/>
</dbReference>
<comment type="cofactor">
    <cofactor evidence="1">
        <name>heme c</name>
        <dbReference type="ChEBI" id="CHEBI:61717"/>
    </cofactor>
</comment>
<protein>
    <submittedName>
        <fullName evidence="10">Histamine H3 receptor</fullName>
    </submittedName>
</protein>